<dbReference type="Proteomes" id="UP001162131">
    <property type="component" value="Unassembled WGS sequence"/>
</dbReference>
<accession>A0AAU9KAT5</accession>
<keyword evidence="6" id="KW-0808">Transferase</keyword>
<evidence type="ECO:0000256" key="2">
    <source>
        <dbReference type="ARBA" id="ARBA00022741"/>
    </source>
</evidence>
<protein>
    <recommendedName>
        <fullName evidence="4">Casein kinase I</fullName>
        <ecNumber evidence="1">2.7.11.1</ecNumber>
    </recommendedName>
</protein>
<dbReference type="AlphaFoldDB" id="A0AAU9KAT5"/>
<evidence type="ECO:0000256" key="4">
    <source>
        <dbReference type="ARBA" id="ARBA00023860"/>
    </source>
</evidence>
<proteinExistence type="inferred from homology"/>
<evidence type="ECO:0000256" key="5">
    <source>
        <dbReference type="PROSITE-ProRule" id="PRU10141"/>
    </source>
</evidence>
<keyword evidence="6" id="KW-0723">Serine/threonine-protein kinase</keyword>
<dbReference type="PANTHER" id="PTHR11909">
    <property type="entry name" value="CASEIN KINASE-RELATED"/>
    <property type="match status" value="1"/>
</dbReference>
<name>A0AAU9KAT5_9CILI</name>
<keyword evidence="6" id="KW-0418">Kinase</keyword>
<evidence type="ECO:0000313" key="9">
    <source>
        <dbReference type="Proteomes" id="UP001162131"/>
    </source>
</evidence>
<reference evidence="8" key="1">
    <citation type="submission" date="2021-09" db="EMBL/GenBank/DDBJ databases">
        <authorList>
            <consortium name="AG Swart"/>
            <person name="Singh M."/>
            <person name="Singh A."/>
            <person name="Seah K."/>
            <person name="Emmerich C."/>
        </authorList>
    </citation>
    <scope>NUCLEOTIDE SEQUENCE</scope>
    <source>
        <strain evidence="8">ATCC30299</strain>
    </source>
</reference>
<dbReference type="SMART" id="SM00220">
    <property type="entry name" value="S_TKc"/>
    <property type="match status" value="1"/>
</dbReference>
<evidence type="ECO:0000313" key="8">
    <source>
        <dbReference type="EMBL" id="CAG9334343.1"/>
    </source>
</evidence>
<dbReference type="GO" id="GO:0005524">
    <property type="term" value="F:ATP binding"/>
    <property type="evidence" value="ECO:0007669"/>
    <property type="project" value="UniProtKB-UniRule"/>
</dbReference>
<evidence type="ECO:0000256" key="6">
    <source>
        <dbReference type="RuleBase" id="RU000304"/>
    </source>
</evidence>
<dbReference type="PROSITE" id="PS50011">
    <property type="entry name" value="PROTEIN_KINASE_DOM"/>
    <property type="match status" value="1"/>
</dbReference>
<dbReference type="PROSITE" id="PS00108">
    <property type="entry name" value="PROTEIN_KINASE_ST"/>
    <property type="match status" value="1"/>
</dbReference>
<dbReference type="InterPro" id="IPR011009">
    <property type="entry name" value="Kinase-like_dom_sf"/>
</dbReference>
<evidence type="ECO:0000256" key="1">
    <source>
        <dbReference type="ARBA" id="ARBA00012513"/>
    </source>
</evidence>
<dbReference type="Gene3D" id="1.10.510.10">
    <property type="entry name" value="Transferase(Phosphotransferase) domain 1"/>
    <property type="match status" value="1"/>
</dbReference>
<sequence>MIVAGRFKIEEKLGSGSYADVYCAMDMKTNEKVAVKLDHSTNDPARINSESMFLELLENSQYFPKLIWHGKYNSSKAMVTNLLGPSIFAEYLKRNRFTNIEIASIGTQMVSALEIIHGQGIIHKDIKPDNILIDPIVGIEKVYLIDFGIAKRYADPISKQQVPFRDDNEFNGNLMFASKNVVMGCTPSRRDDLESLAYTLIFLLTGTLPWSKKRKASESLRRQRQLGLFTSDFARIPEELTNIVNYSQKLKYHERPNYQYIISLLKEISKREDFYVRTPNRRPDVIPLETEFRSKIISKRSRSMNQKESFMGNQVIRGVSNIDIDNNPTLDGTSPSISQETRKRIIGLRRDSRENLSWKYVFTQC</sequence>
<dbReference type="EMBL" id="CAJZBQ010000058">
    <property type="protein sequence ID" value="CAG9334343.1"/>
    <property type="molecule type" value="Genomic_DNA"/>
</dbReference>
<feature type="binding site" evidence="5">
    <location>
        <position position="36"/>
    </location>
    <ligand>
        <name>ATP</name>
        <dbReference type="ChEBI" id="CHEBI:30616"/>
    </ligand>
</feature>
<keyword evidence="9" id="KW-1185">Reference proteome</keyword>
<comment type="caution">
    <text evidence="8">The sequence shown here is derived from an EMBL/GenBank/DDBJ whole genome shotgun (WGS) entry which is preliminary data.</text>
</comment>
<dbReference type="SUPFAM" id="SSF56112">
    <property type="entry name" value="Protein kinase-like (PK-like)"/>
    <property type="match status" value="1"/>
</dbReference>
<evidence type="ECO:0000256" key="3">
    <source>
        <dbReference type="ARBA" id="ARBA00022840"/>
    </source>
</evidence>
<dbReference type="PROSITE" id="PS00107">
    <property type="entry name" value="PROTEIN_KINASE_ATP"/>
    <property type="match status" value="1"/>
</dbReference>
<dbReference type="InterPro" id="IPR050235">
    <property type="entry name" value="CK1_Ser-Thr_kinase"/>
</dbReference>
<keyword evidence="3 5" id="KW-0067">ATP-binding</keyword>
<dbReference type="InterPro" id="IPR000719">
    <property type="entry name" value="Prot_kinase_dom"/>
</dbReference>
<dbReference type="GO" id="GO:0004674">
    <property type="term" value="F:protein serine/threonine kinase activity"/>
    <property type="evidence" value="ECO:0007669"/>
    <property type="project" value="UniProtKB-KW"/>
</dbReference>
<organism evidence="8 9">
    <name type="scientific">Blepharisma stoltei</name>
    <dbReference type="NCBI Taxonomy" id="1481888"/>
    <lineage>
        <taxon>Eukaryota</taxon>
        <taxon>Sar</taxon>
        <taxon>Alveolata</taxon>
        <taxon>Ciliophora</taxon>
        <taxon>Postciliodesmatophora</taxon>
        <taxon>Heterotrichea</taxon>
        <taxon>Heterotrichida</taxon>
        <taxon>Blepharismidae</taxon>
        <taxon>Blepharisma</taxon>
    </lineage>
</organism>
<dbReference type="InterPro" id="IPR017441">
    <property type="entry name" value="Protein_kinase_ATP_BS"/>
</dbReference>
<dbReference type="InterPro" id="IPR008271">
    <property type="entry name" value="Ser/Thr_kinase_AS"/>
</dbReference>
<gene>
    <name evidence="8" type="ORF">BSTOLATCC_MIC60962</name>
</gene>
<keyword evidence="2 5" id="KW-0547">Nucleotide-binding</keyword>
<feature type="domain" description="Protein kinase" evidence="7">
    <location>
        <begin position="7"/>
        <end position="275"/>
    </location>
</feature>
<comment type="similarity">
    <text evidence="6">Belongs to the protein kinase superfamily.</text>
</comment>
<dbReference type="EC" id="2.7.11.1" evidence="1"/>
<dbReference type="Pfam" id="PF00069">
    <property type="entry name" value="Pkinase"/>
    <property type="match status" value="1"/>
</dbReference>
<evidence type="ECO:0000259" key="7">
    <source>
        <dbReference type="PROSITE" id="PS50011"/>
    </source>
</evidence>